<dbReference type="EMBL" id="CP011129">
    <property type="protein sequence ID" value="ALN82480.1"/>
    <property type="molecule type" value="Genomic_DNA"/>
</dbReference>
<evidence type="ECO:0000313" key="2">
    <source>
        <dbReference type="Proteomes" id="UP000060787"/>
    </source>
</evidence>
<proteinExistence type="predicted"/>
<protein>
    <submittedName>
        <fullName evidence="1">Uncharacterized protein</fullName>
    </submittedName>
</protein>
<sequence>MIMQTQHHATDFPFAPQWSSQELTDAVPLRLHQLIDFDQARDAGDARCANQAASRRPIRIHRYLAACALPMFAIR</sequence>
<dbReference type="KEGG" id="lab:LA76x_4370"/>
<reference evidence="1 2" key="1">
    <citation type="journal article" date="2015" name="BMC Genomics">
        <title>Comparative genomics and metabolic profiling of the genus Lysobacter.</title>
        <authorList>
            <person name="de Bruijn I."/>
            <person name="Cheng X."/>
            <person name="de Jager V."/>
            <person name="Exposito R.G."/>
            <person name="Watrous J."/>
            <person name="Patel N."/>
            <person name="Postma J."/>
            <person name="Dorrestein P.C."/>
            <person name="Kobayashi D."/>
            <person name="Raaijmakers J.M."/>
        </authorList>
    </citation>
    <scope>NUCLEOTIDE SEQUENCE [LARGE SCALE GENOMIC DNA]</scope>
    <source>
        <strain evidence="1 2">76</strain>
    </source>
</reference>
<keyword evidence="2" id="KW-1185">Reference proteome</keyword>
<dbReference type="Proteomes" id="UP000060787">
    <property type="component" value="Chromosome"/>
</dbReference>
<evidence type="ECO:0000313" key="1">
    <source>
        <dbReference type="EMBL" id="ALN82480.1"/>
    </source>
</evidence>
<gene>
    <name evidence="1" type="ORF">LA76x_4370</name>
</gene>
<name>A0A0S2DY65_LYSAN</name>
<organism evidence="1 2">
    <name type="scientific">Lysobacter antibioticus</name>
    <dbReference type="NCBI Taxonomy" id="84531"/>
    <lineage>
        <taxon>Bacteria</taxon>
        <taxon>Pseudomonadati</taxon>
        <taxon>Pseudomonadota</taxon>
        <taxon>Gammaproteobacteria</taxon>
        <taxon>Lysobacterales</taxon>
        <taxon>Lysobacteraceae</taxon>
        <taxon>Lysobacter</taxon>
    </lineage>
</organism>
<dbReference type="PATRIC" id="fig|84531.7.peg.2258"/>
<dbReference type="STRING" id="84531.LA76x_4370"/>
<dbReference type="KEGG" id="laq:GLA29479_2307"/>
<dbReference type="AlphaFoldDB" id="A0A0S2DY65"/>
<accession>A0A0S2DY65</accession>